<feature type="region of interest" description="Disordered" evidence="1">
    <location>
        <begin position="83"/>
        <end position="116"/>
    </location>
</feature>
<name>A0ABR1RXG2_9PEZI</name>
<protein>
    <submittedName>
        <fullName evidence="3">Uncharacterized protein</fullName>
    </submittedName>
</protein>
<dbReference type="Proteomes" id="UP001444661">
    <property type="component" value="Unassembled WGS sequence"/>
</dbReference>
<dbReference type="EMBL" id="JAQQWK010000012">
    <property type="protein sequence ID" value="KAK8022605.1"/>
    <property type="molecule type" value="Genomic_DNA"/>
</dbReference>
<keyword evidence="2" id="KW-0812">Transmembrane</keyword>
<organism evidence="3 4">
    <name type="scientific">Apiospora rasikravindrae</name>
    <dbReference type="NCBI Taxonomy" id="990691"/>
    <lineage>
        <taxon>Eukaryota</taxon>
        <taxon>Fungi</taxon>
        <taxon>Dikarya</taxon>
        <taxon>Ascomycota</taxon>
        <taxon>Pezizomycotina</taxon>
        <taxon>Sordariomycetes</taxon>
        <taxon>Xylariomycetidae</taxon>
        <taxon>Amphisphaeriales</taxon>
        <taxon>Apiosporaceae</taxon>
        <taxon>Apiospora</taxon>
    </lineage>
</organism>
<accession>A0ABR1RXG2</accession>
<keyword evidence="2" id="KW-0472">Membrane</keyword>
<feature type="transmembrane region" description="Helical" evidence="2">
    <location>
        <begin position="29"/>
        <end position="47"/>
    </location>
</feature>
<evidence type="ECO:0000256" key="2">
    <source>
        <dbReference type="SAM" id="Phobius"/>
    </source>
</evidence>
<evidence type="ECO:0000313" key="3">
    <source>
        <dbReference type="EMBL" id="KAK8022605.1"/>
    </source>
</evidence>
<sequence>MDILVSLVSYVSDAYSRQHAMTALSAMSFARYFSAGIMPIFAVNLAVNLPTKVLFAGYGGFTIIMLPIPLVLFLYGEKLSLRSGYSRYNPNNKENREEEEDAQFEDDMVDRKKDRE</sequence>
<proteinExistence type="predicted"/>
<gene>
    <name evidence="3" type="ORF">PG993_013372</name>
</gene>
<comment type="caution">
    <text evidence="3">The sequence shown here is derived from an EMBL/GenBank/DDBJ whole genome shotgun (WGS) entry which is preliminary data.</text>
</comment>
<keyword evidence="4" id="KW-1185">Reference proteome</keyword>
<evidence type="ECO:0000256" key="1">
    <source>
        <dbReference type="SAM" id="MobiDB-lite"/>
    </source>
</evidence>
<feature type="transmembrane region" description="Helical" evidence="2">
    <location>
        <begin position="53"/>
        <end position="75"/>
    </location>
</feature>
<reference evidence="3 4" key="1">
    <citation type="submission" date="2023-01" db="EMBL/GenBank/DDBJ databases">
        <title>Analysis of 21 Apiospora genomes using comparative genomics revels a genus with tremendous synthesis potential of carbohydrate active enzymes and secondary metabolites.</title>
        <authorList>
            <person name="Sorensen T."/>
        </authorList>
    </citation>
    <scope>NUCLEOTIDE SEQUENCE [LARGE SCALE GENOMIC DNA]</scope>
    <source>
        <strain evidence="3 4">CBS 33761</strain>
    </source>
</reference>
<dbReference type="InterPro" id="IPR036259">
    <property type="entry name" value="MFS_trans_sf"/>
</dbReference>
<dbReference type="SUPFAM" id="SSF103473">
    <property type="entry name" value="MFS general substrate transporter"/>
    <property type="match status" value="1"/>
</dbReference>
<evidence type="ECO:0000313" key="4">
    <source>
        <dbReference type="Proteomes" id="UP001444661"/>
    </source>
</evidence>
<feature type="compositionally biased region" description="Acidic residues" evidence="1">
    <location>
        <begin position="97"/>
        <end position="108"/>
    </location>
</feature>
<keyword evidence="2" id="KW-1133">Transmembrane helix</keyword>